<organism evidence="1 2">
    <name type="scientific">Dentiscutata heterogama</name>
    <dbReference type="NCBI Taxonomy" id="1316150"/>
    <lineage>
        <taxon>Eukaryota</taxon>
        <taxon>Fungi</taxon>
        <taxon>Fungi incertae sedis</taxon>
        <taxon>Mucoromycota</taxon>
        <taxon>Glomeromycotina</taxon>
        <taxon>Glomeromycetes</taxon>
        <taxon>Diversisporales</taxon>
        <taxon>Gigasporaceae</taxon>
        <taxon>Dentiscutata</taxon>
    </lineage>
</organism>
<sequence length="51" mass="6072">LGYFLTIDKAIEFLNIKCVKQSIGKCLKTKEDLKEKMMTIQFKREYMNLIL</sequence>
<accession>A0ACA9QAF8</accession>
<keyword evidence="2" id="KW-1185">Reference proteome</keyword>
<name>A0ACA9QAF8_9GLOM</name>
<proteinExistence type="predicted"/>
<dbReference type="EMBL" id="CAJVPU010042212">
    <property type="protein sequence ID" value="CAG8743077.1"/>
    <property type="molecule type" value="Genomic_DNA"/>
</dbReference>
<reference evidence="1" key="1">
    <citation type="submission" date="2021-06" db="EMBL/GenBank/DDBJ databases">
        <authorList>
            <person name="Kallberg Y."/>
            <person name="Tangrot J."/>
            <person name="Rosling A."/>
        </authorList>
    </citation>
    <scope>NUCLEOTIDE SEQUENCE</scope>
    <source>
        <strain evidence="1">IL203A</strain>
    </source>
</reference>
<feature type="non-terminal residue" evidence="1">
    <location>
        <position position="51"/>
    </location>
</feature>
<gene>
    <name evidence="1" type="ORF">DHETER_LOCUS14171</name>
</gene>
<comment type="caution">
    <text evidence="1">The sequence shown here is derived from an EMBL/GenBank/DDBJ whole genome shotgun (WGS) entry which is preliminary data.</text>
</comment>
<evidence type="ECO:0000313" key="1">
    <source>
        <dbReference type="EMBL" id="CAG8743077.1"/>
    </source>
</evidence>
<feature type="non-terminal residue" evidence="1">
    <location>
        <position position="1"/>
    </location>
</feature>
<dbReference type="Proteomes" id="UP000789702">
    <property type="component" value="Unassembled WGS sequence"/>
</dbReference>
<evidence type="ECO:0000313" key="2">
    <source>
        <dbReference type="Proteomes" id="UP000789702"/>
    </source>
</evidence>
<protein>
    <submittedName>
        <fullName evidence="1">15780_t:CDS:1</fullName>
    </submittedName>
</protein>